<proteinExistence type="predicted"/>
<keyword evidence="2" id="KW-1185">Reference proteome</keyword>
<dbReference type="Proteomes" id="UP000634229">
    <property type="component" value="Unassembled WGS sequence"/>
</dbReference>
<evidence type="ECO:0000313" key="2">
    <source>
        <dbReference type="Proteomes" id="UP000634229"/>
    </source>
</evidence>
<name>A0ABS1ND16_9ACTN</name>
<protein>
    <recommendedName>
        <fullName evidence="3">Thiocillin family RiPP</fullName>
    </recommendedName>
</protein>
<reference evidence="1 2" key="1">
    <citation type="submission" date="2021-01" db="EMBL/GenBank/DDBJ databases">
        <title>WGS of actinomycetes isolated from Thailand.</title>
        <authorList>
            <person name="Thawai C."/>
        </authorList>
    </citation>
    <scope>NUCLEOTIDE SEQUENCE [LARGE SCALE GENOMIC DNA]</scope>
    <source>
        <strain evidence="1 2">CA1R205</strain>
    </source>
</reference>
<dbReference type="EMBL" id="JAERRF010000008">
    <property type="protein sequence ID" value="MBL1097977.1"/>
    <property type="molecule type" value="Genomic_DNA"/>
</dbReference>
<evidence type="ECO:0000313" key="1">
    <source>
        <dbReference type="EMBL" id="MBL1097977.1"/>
    </source>
</evidence>
<sequence>MIDAPAFTSPSSTAELAPVVPGTAVAASLPALQDDLIIEELTDAARGVVAPRSCICICTAGD</sequence>
<organism evidence="1 2">
    <name type="scientific">Streptomyces coffeae</name>
    <dbReference type="NCBI Taxonomy" id="621382"/>
    <lineage>
        <taxon>Bacteria</taxon>
        <taxon>Bacillati</taxon>
        <taxon>Actinomycetota</taxon>
        <taxon>Actinomycetes</taxon>
        <taxon>Kitasatosporales</taxon>
        <taxon>Streptomycetaceae</taxon>
        <taxon>Streptomyces</taxon>
    </lineage>
</organism>
<dbReference type="RefSeq" id="WP_201875411.1">
    <property type="nucleotide sequence ID" value="NZ_JAERRF010000008.1"/>
</dbReference>
<comment type="caution">
    <text evidence="1">The sequence shown here is derived from an EMBL/GenBank/DDBJ whole genome shotgun (WGS) entry which is preliminary data.</text>
</comment>
<accession>A0ABS1ND16</accession>
<evidence type="ECO:0008006" key="3">
    <source>
        <dbReference type="Google" id="ProtNLM"/>
    </source>
</evidence>
<gene>
    <name evidence="1" type="ORF">JK363_15100</name>
</gene>